<gene>
    <name evidence="2" type="ORF">CDAUBV1_LOCUS9075</name>
</gene>
<evidence type="ECO:0000313" key="2">
    <source>
        <dbReference type="EMBL" id="CAL5134997.1"/>
    </source>
</evidence>
<name>A0AAV2TBY6_CALDB</name>
<evidence type="ECO:0000256" key="1">
    <source>
        <dbReference type="SAM" id="MobiDB-lite"/>
    </source>
</evidence>
<accession>A0AAV2TBY6</accession>
<dbReference type="AlphaFoldDB" id="A0AAV2TBY6"/>
<evidence type="ECO:0000313" key="3">
    <source>
        <dbReference type="Proteomes" id="UP001497525"/>
    </source>
</evidence>
<proteinExistence type="predicted"/>
<reference evidence="2" key="1">
    <citation type="submission" date="2024-06" db="EMBL/GenBank/DDBJ databases">
        <authorList>
            <person name="Liu X."/>
            <person name="Lenzi L."/>
            <person name="Haldenby T S."/>
            <person name="Uol C."/>
        </authorList>
    </citation>
    <scope>NUCLEOTIDE SEQUENCE</scope>
</reference>
<dbReference type="EMBL" id="CAXLJL010000234">
    <property type="protein sequence ID" value="CAL5134997.1"/>
    <property type="molecule type" value="Genomic_DNA"/>
</dbReference>
<feature type="region of interest" description="Disordered" evidence="1">
    <location>
        <begin position="1"/>
        <end position="33"/>
    </location>
</feature>
<sequence>MREGENGDSDDTDRETEEESGGSGDAEEEETCNERMKKLEDDINRISELQQLMGTALEGVKQKTDKIEAIKQVLLSKGWPAVRPIFLRPKYRRMVRSIRKGGIKNAELLKELMAMVNYFMDEAETGENVDRPAGTVGEMASASGVASKDEKIQCGEDSLDLRDLMEGLDTKSVSKFIEELSELSDLSFDEVIEKIYE</sequence>
<protein>
    <submittedName>
        <fullName evidence="2">Uncharacterized protein</fullName>
    </submittedName>
</protein>
<organism evidence="2 3">
    <name type="scientific">Calicophoron daubneyi</name>
    <name type="common">Rumen fluke</name>
    <name type="synonym">Paramphistomum daubneyi</name>
    <dbReference type="NCBI Taxonomy" id="300641"/>
    <lineage>
        <taxon>Eukaryota</taxon>
        <taxon>Metazoa</taxon>
        <taxon>Spiralia</taxon>
        <taxon>Lophotrochozoa</taxon>
        <taxon>Platyhelminthes</taxon>
        <taxon>Trematoda</taxon>
        <taxon>Digenea</taxon>
        <taxon>Plagiorchiida</taxon>
        <taxon>Pronocephalata</taxon>
        <taxon>Paramphistomoidea</taxon>
        <taxon>Paramphistomidae</taxon>
        <taxon>Calicophoron</taxon>
    </lineage>
</organism>
<feature type="compositionally biased region" description="Acidic residues" evidence="1">
    <location>
        <begin position="1"/>
        <end position="31"/>
    </location>
</feature>
<dbReference type="Proteomes" id="UP001497525">
    <property type="component" value="Unassembled WGS sequence"/>
</dbReference>
<comment type="caution">
    <text evidence="2">The sequence shown here is derived from an EMBL/GenBank/DDBJ whole genome shotgun (WGS) entry which is preliminary data.</text>
</comment>